<dbReference type="Proteomes" id="UP000676310">
    <property type="component" value="Unassembled WGS sequence"/>
</dbReference>
<keyword evidence="2" id="KW-1185">Reference proteome</keyword>
<sequence length="207" mass="22207">MKDPYTNDRCLNGIIIWSVDFDNETGVGFGPANDFKSPETAAVIPMAHTTVPRDQTCITNAAAATDVPQLSNNGMQNVPLGPGADECQQCSFFQLITSTCCGTGGTVGNPITIQPNVPTPMDIPLPAGFTPNQPFQDTSGKIIPSNQPLAKETIIPRGTIFTQPFTIPSGMPLRQGENDDQSSNSSLIWLSPEIWEDLNPEVQCLSQ</sequence>
<organism evidence="1 2">
    <name type="scientific">Alternaria atra</name>
    <dbReference type="NCBI Taxonomy" id="119953"/>
    <lineage>
        <taxon>Eukaryota</taxon>
        <taxon>Fungi</taxon>
        <taxon>Dikarya</taxon>
        <taxon>Ascomycota</taxon>
        <taxon>Pezizomycotina</taxon>
        <taxon>Dothideomycetes</taxon>
        <taxon>Pleosporomycetidae</taxon>
        <taxon>Pleosporales</taxon>
        <taxon>Pleosporineae</taxon>
        <taxon>Pleosporaceae</taxon>
        <taxon>Alternaria</taxon>
        <taxon>Alternaria sect. Ulocladioides</taxon>
    </lineage>
</organism>
<evidence type="ECO:0000313" key="1">
    <source>
        <dbReference type="EMBL" id="CAG5155397.1"/>
    </source>
</evidence>
<dbReference type="RefSeq" id="XP_043167184.1">
    <property type="nucleotide sequence ID" value="XM_043311249.1"/>
</dbReference>
<dbReference type="EMBL" id="CAJRGZ010000017">
    <property type="protein sequence ID" value="CAG5155397.1"/>
    <property type="molecule type" value="Genomic_DNA"/>
</dbReference>
<reference evidence="1" key="1">
    <citation type="submission" date="2021-05" db="EMBL/GenBank/DDBJ databases">
        <authorList>
            <person name="Stam R."/>
        </authorList>
    </citation>
    <scope>NUCLEOTIDE SEQUENCE</scope>
    <source>
        <strain evidence="1">CS162</strain>
    </source>
</reference>
<dbReference type="AlphaFoldDB" id="A0A8J2N459"/>
<dbReference type="GeneID" id="67015220"/>
<gene>
    <name evidence="1" type="ORF">ALTATR162_LOCUS3641</name>
</gene>
<protein>
    <submittedName>
        <fullName evidence="1">Uncharacterized protein</fullName>
    </submittedName>
</protein>
<accession>A0A8J2N459</accession>
<proteinExistence type="predicted"/>
<comment type="caution">
    <text evidence="1">The sequence shown here is derived from an EMBL/GenBank/DDBJ whole genome shotgun (WGS) entry which is preliminary data.</text>
</comment>
<dbReference type="OrthoDB" id="73875at2759"/>
<name>A0A8J2N459_9PLEO</name>
<evidence type="ECO:0000313" key="2">
    <source>
        <dbReference type="Proteomes" id="UP000676310"/>
    </source>
</evidence>